<evidence type="ECO:0000313" key="3">
    <source>
        <dbReference type="Proteomes" id="UP000191901"/>
    </source>
</evidence>
<dbReference type="InterPro" id="IPR006336">
    <property type="entry name" value="GCS2"/>
</dbReference>
<dbReference type="KEGG" id="hhg:XM38_043660"/>
<dbReference type="GO" id="GO:0042398">
    <property type="term" value="P:modified amino acid biosynthetic process"/>
    <property type="evidence" value="ECO:0007669"/>
    <property type="project" value="InterPro"/>
</dbReference>
<keyword evidence="2" id="KW-0436">Ligase</keyword>
<dbReference type="InterPro" id="IPR050141">
    <property type="entry name" value="GCL_type2/YbdK_subfam"/>
</dbReference>
<organism evidence="2 3">
    <name type="scientific">Halomicronema hongdechloris C2206</name>
    <dbReference type="NCBI Taxonomy" id="1641165"/>
    <lineage>
        <taxon>Bacteria</taxon>
        <taxon>Bacillati</taxon>
        <taxon>Cyanobacteriota</taxon>
        <taxon>Cyanophyceae</taxon>
        <taxon>Nodosilineales</taxon>
        <taxon>Nodosilineaceae</taxon>
        <taxon>Halomicronema</taxon>
    </lineage>
</organism>
<dbReference type="GO" id="GO:0004357">
    <property type="term" value="F:glutamate-cysteine ligase activity"/>
    <property type="evidence" value="ECO:0007669"/>
    <property type="project" value="UniProtKB-EC"/>
</dbReference>
<keyword evidence="3" id="KW-1185">Reference proteome</keyword>
<dbReference type="SUPFAM" id="SSF55931">
    <property type="entry name" value="Glutamine synthetase/guanido kinase"/>
    <property type="match status" value="1"/>
</dbReference>
<dbReference type="Gene3D" id="3.30.590.20">
    <property type="match status" value="1"/>
</dbReference>
<gene>
    <name evidence="2" type="ORF">XM38_043660</name>
</gene>
<evidence type="ECO:0000313" key="2">
    <source>
        <dbReference type="EMBL" id="ASC73400.1"/>
    </source>
</evidence>
<name>A0A1Z3HSV9_9CYAN</name>
<dbReference type="EC" id="6.3.2.2" evidence="2"/>
<evidence type="ECO:0000256" key="1">
    <source>
        <dbReference type="ARBA" id="ARBA00048819"/>
    </source>
</evidence>
<accession>A0A1Z3HSV9</accession>
<dbReference type="AlphaFoldDB" id="A0A1Z3HSV9"/>
<proteinExistence type="predicted"/>
<comment type="catalytic activity">
    <reaction evidence="1">
        <text>L-cysteine + L-glutamate + ATP = gamma-L-glutamyl-L-cysteine + ADP + phosphate + H(+)</text>
        <dbReference type="Rhea" id="RHEA:13285"/>
        <dbReference type="ChEBI" id="CHEBI:15378"/>
        <dbReference type="ChEBI" id="CHEBI:29985"/>
        <dbReference type="ChEBI" id="CHEBI:30616"/>
        <dbReference type="ChEBI" id="CHEBI:35235"/>
        <dbReference type="ChEBI" id="CHEBI:43474"/>
        <dbReference type="ChEBI" id="CHEBI:58173"/>
        <dbReference type="ChEBI" id="CHEBI:456216"/>
        <dbReference type="EC" id="6.3.2.2"/>
    </reaction>
</comment>
<reference evidence="2 3" key="1">
    <citation type="journal article" date="2016" name="Biochim. Biophys. Acta">
        <title>Characterization of red-shifted phycobilisomes isolated from the chlorophyll f-containing cyanobacterium Halomicronema hongdechloris.</title>
        <authorList>
            <person name="Li Y."/>
            <person name="Lin Y."/>
            <person name="Garvey C.J."/>
            <person name="Birch D."/>
            <person name="Corkery R.W."/>
            <person name="Loughlin P.C."/>
            <person name="Scheer H."/>
            <person name="Willows R.D."/>
            <person name="Chen M."/>
        </authorList>
    </citation>
    <scope>NUCLEOTIDE SEQUENCE [LARGE SCALE GENOMIC DNA]</scope>
    <source>
        <strain evidence="2 3">C2206</strain>
    </source>
</reference>
<dbReference type="PANTHER" id="PTHR36510:SF1">
    <property type="entry name" value="GLUTAMATE--CYSTEINE LIGASE 2-RELATED"/>
    <property type="match status" value="1"/>
</dbReference>
<protein>
    <submittedName>
        <fullName evidence="2">Glutamate--cysteine ligase 2</fullName>
        <ecNumber evidence="2">6.3.2.2</ecNumber>
    </submittedName>
</protein>
<dbReference type="EMBL" id="CP021983">
    <property type="protein sequence ID" value="ASC73400.1"/>
    <property type="molecule type" value="Genomic_DNA"/>
</dbReference>
<dbReference type="Pfam" id="PF04107">
    <property type="entry name" value="GCS2"/>
    <property type="match status" value="1"/>
</dbReference>
<sequence length="418" mass="47651">MGARQIISKLSLQTREHRRWTTPRYYRDNTLSLRRFVLLSKGFEVELYTGTPAGNIVGLSDRIVADLNGFVREPDSRNVEYTTPPLRRYEQLLCELVRPRQQLRAYLKQLGNYTLIPGSSLALGDTHRFYRSDPDNPYHTYIEHTYGTKVVTASVHINIGIANPELLMQACRLVRVEAPLYLALTASSPFLGGQITGAHSSRWRVFPKTPPQVPLFESHQHHIQWTEHQLEQGSMQNVRHLWLSVRPNGDRRPYCLNRLELRICDLVSDPVQLLAVTALLEARLLQLFQDPSLDPLESSQLAAHTRADELLQLTDANEIAVADQSLEAQLRHWRDGSPILAADWLQQLYDQVWPTAKAYGISCFLVPLKKILRQGNEAQLWLRQAQTASVSQVVVQAIDTMRRQEEGLSDDICEPKVA</sequence>
<dbReference type="Proteomes" id="UP000191901">
    <property type="component" value="Chromosome"/>
</dbReference>
<dbReference type="STRING" id="1641165.XM38_03520"/>
<dbReference type="NCBIfam" id="TIGR02048">
    <property type="entry name" value="gshA_cyano"/>
    <property type="match status" value="1"/>
</dbReference>
<dbReference type="PANTHER" id="PTHR36510">
    <property type="entry name" value="GLUTAMATE--CYSTEINE LIGASE 2-RELATED"/>
    <property type="match status" value="1"/>
</dbReference>
<dbReference type="InterPro" id="IPR014746">
    <property type="entry name" value="Gln_synth/guanido_kin_cat_dom"/>
</dbReference>
<dbReference type="InterPro" id="IPR011792">
    <property type="entry name" value="GshA_cyano"/>
</dbReference>